<dbReference type="SUPFAM" id="SSF52343">
    <property type="entry name" value="Ferredoxin reductase-like, C-terminal NADP-linked domain"/>
    <property type="match status" value="1"/>
</dbReference>
<proteinExistence type="predicted"/>
<evidence type="ECO:0000256" key="2">
    <source>
        <dbReference type="ARBA" id="ARBA00022692"/>
    </source>
</evidence>
<evidence type="ECO:0000256" key="3">
    <source>
        <dbReference type="ARBA" id="ARBA00022989"/>
    </source>
</evidence>
<dbReference type="InterPro" id="IPR013121">
    <property type="entry name" value="Fe_red_NAD-bd_6"/>
</dbReference>
<keyword evidence="10" id="KW-1185">Reference proteome</keyword>
<evidence type="ECO:0000256" key="7">
    <source>
        <dbReference type="SAM" id="Phobius"/>
    </source>
</evidence>
<feature type="transmembrane region" description="Helical" evidence="7">
    <location>
        <begin position="162"/>
        <end position="187"/>
    </location>
</feature>
<dbReference type="InterPro" id="IPR050369">
    <property type="entry name" value="RBOH/FRE"/>
</dbReference>
<evidence type="ECO:0000259" key="8">
    <source>
        <dbReference type="PROSITE" id="PS51384"/>
    </source>
</evidence>
<dbReference type="Pfam" id="PF08030">
    <property type="entry name" value="NAD_binding_6"/>
    <property type="match status" value="1"/>
</dbReference>
<organism evidence="9 10">
    <name type="scientific">Tetranychus urticae</name>
    <name type="common">Two-spotted spider mite</name>
    <dbReference type="NCBI Taxonomy" id="32264"/>
    <lineage>
        <taxon>Eukaryota</taxon>
        <taxon>Metazoa</taxon>
        <taxon>Ecdysozoa</taxon>
        <taxon>Arthropoda</taxon>
        <taxon>Chelicerata</taxon>
        <taxon>Arachnida</taxon>
        <taxon>Acari</taxon>
        <taxon>Acariformes</taxon>
        <taxon>Trombidiformes</taxon>
        <taxon>Prostigmata</taxon>
        <taxon>Eleutherengona</taxon>
        <taxon>Raphignathae</taxon>
        <taxon>Tetranychoidea</taxon>
        <taxon>Tetranychidae</taxon>
        <taxon>Tetranychus</taxon>
    </lineage>
</organism>
<dbReference type="GO" id="GO:0042554">
    <property type="term" value="P:superoxide anion generation"/>
    <property type="evidence" value="ECO:0007669"/>
    <property type="project" value="TreeGrafter"/>
</dbReference>
<dbReference type="PRINTS" id="PR00466">
    <property type="entry name" value="GP91PHOX"/>
</dbReference>
<dbReference type="GO" id="GO:0006952">
    <property type="term" value="P:defense response"/>
    <property type="evidence" value="ECO:0007669"/>
    <property type="project" value="TreeGrafter"/>
</dbReference>
<name>T1KJ94_TETUR</name>
<dbReference type="InterPro" id="IPR000778">
    <property type="entry name" value="Cyt_b245_heavy_chain"/>
</dbReference>
<gene>
    <name evidence="9" type="primary">107364361</name>
</gene>
<comment type="subcellular location">
    <subcellularLocation>
        <location evidence="1">Membrane</location>
        <topology evidence="1">Multi-pass membrane protein</topology>
    </subcellularLocation>
</comment>
<evidence type="ECO:0000256" key="4">
    <source>
        <dbReference type="ARBA" id="ARBA00023002"/>
    </source>
</evidence>
<feature type="transmembrane region" description="Helical" evidence="7">
    <location>
        <begin position="326"/>
        <end position="345"/>
    </location>
</feature>
<dbReference type="Gene3D" id="3.40.50.80">
    <property type="entry name" value="Nucleotide-binding domain of ferredoxin-NADP reductase (FNR) module"/>
    <property type="match status" value="1"/>
</dbReference>
<evidence type="ECO:0000313" key="9">
    <source>
        <dbReference type="EnsemblMetazoa" id="tetur12g04260.1"/>
    </source>
</evidence>
<dbReference type="CDD" id="cd06186">
    <property type="entry name" value="NOX_Duox_like_FAD_NADP"/>
    <property type="match status" value="1"/>
</dbReference>
<evidence type="ECO:0000313" key="10">
    <source>
        <dbReference type="Proteomes" id="UP000015104"/>
    </source>
</evidence>
<dbReference type="eggNOG" id="KOG0039">
    <property type="taxonomic scope" value="Eukaryota"/>
</dbReference>
<dbReference type="InterPro" id="IPR017927">
    <property type="entry name" value="FAD-bd_FR_type"/>
</dbReference>
<keyword evidence="3 7" id="KW-1133">Transmembrane helix</keyword>
<dbReference type="SUPFAM" id="SSF63380">
    <property type="entry name" value="Riboflavin synthase domain-like"/>
    <property type="match status" value="1"/>
</dbReference>
<feature type="domain" description="FAD-binding FR-type" evidence="8">
    <location>
        <begin position="337"/>
        <end position="471"/>
    </location>
</feature>
<keyword evidence="5 7" id="KW-0472">Membrane</keyword>
<dbReference type="OrthoDB" id="6489756at2759"/>
<dbReference type="PROSITE" id="PS51384">
    <property type="entry name" value="FAD_FR"/>
    <property type="match status" value="1"/>
</dbReference>
<dbReference type="Pfam" id="PF08022">
    <property type="entry name" value="FAD_binding_8"/>
    <property type="match status" value="1"/>
</dbReference>
<dbReference type="Proteomes" id="UP000015104">
    <property type="component" value="Unassembled WGS sequence"/>
</dbReference>
<accession>T1KJ94</accession>
<dbReference type="InterPro" id="IPR039261">
    <property type="entry name" value="FNR_nucleotide-bd"/>
</dbReference>
<dbReference type="HOGENOM" id="CLU_005646_3_1_1"/>
<dbReference type="PANTHER" id="PTHR11972:SF153">
    <property type="entry name" value="SUPEROXIDE-GENERATING NADPH OXIDASE HEAVY CHAIN SUBUNIT A"/>
    <property type="match status" value="1"/>
</dbReference>
<keyword evidence="2 7" id="KW-0812">Transmembrane</keyword>
<dbReference type="Pfam" id="PF01794">
    <property type="entry name" value="Ferric_reduct"/>
    <property type="match status" value="1"/>
</dbReference>
<evidence type="ECO:0000256" key="5">
    <source>
        <dbReference type="ARBA" id="ARBA00023136"/>
    </source>
</evidence>
<feature type="transmembrane region" description="Helical" evidence="7">
    <location>
        <begin position="244"/>
        <end position="265"/>
    </location>
</feature>
<dbReference type="InterPro" id="IPR013130">
    <property type="entry name" value="Fe3_Rdtase_TM_dom"/>
</dbReference>
<feature type="transmembrane region" description="Helical" evidence="7">
    <location>
        <begin position="25"/>
        <end position="43"/>
    </location>
</feature>
<dbReference type="GO" id="GO:0016175">
    <property type="term" value="F:superoxide-generating NAD(P)H oxidase activity"/>
    <property type="evidence" value="ECO:0007669"/>
    <property type="project" value="TreeGrafter"/>
</dbReference>
<feature type="transmembrane region" description="Helical" evidence="7">
    <location>
        <begin position="207"/>
        <end position="232"/>
    </location>
</feature>
<evidence type="ECO:0000256" key="6">
    <source>
        <dbReference type="ARBA" id="ARBA00049908"/>
    </source>
</evidence>
<dbReference type="EnsemblMetazoa" id="tetur12g04260.1">
    <property type="protein sequence ID" value="tetur12g04260.1"/>
    <property type="gene ID" value="tetur12g04260"/>
</dbReference>
<dbReference type="InterPro" id="IPR013112">
    <property type="entry name" value="FAD-bd_8"/>
</dbReference>
<feature type="transmembrane region" description="Helical" evidence="7">
    <location>
        <begin position="477"/>
        <end position="497"/>
    </location>
</feature>
<reference evidence="9" key="2">
    <citation type="submission" date="2015-06" db="UniProtKB">
        <authorList>
            <consortium name="EnsemblMetazoa"/>
        </authorList>
    </citation>
    <scope>IDENTIFICATION</scope>
</reference>
<dbReference type="InterPro" id="IPR017938">
    <property type="entry name" value="Riboflavin_synthase-like_b-brl"/>
</dbReference>
<dbReference type="STRING" id="32264.T1KJ94"/>
<evidence type="ECO:0000256" key="1">
    <source>
        <dbReference type="ARBA" id="ARBA00004141"/>
    </source>
</evidence>
<dbReference type="AlphaFoldDB" id="T1KJ94"/>
<sequence>MMSKLTPSTFTQCQRYIKLYLKEHLFMIAWTIVNLAIFGWSYFRYKLDPAYHYTHQTIGHGLFISRGTASVLNFSCFIIFIPMCRTLLTSLRSLTTPSIDYRTGSLPTSTPEAHQTQQSLQPKLTLKKVSKVFTTLTSKLISKPINKLIVSMIDRSQQVHIASAYTICLSGLIHSIAHIINSSMASINYNHRYPTINLASFPGQHPFLIISGSVAGVTGIAMNLVLMIVFITSTSTLRRDNYNLFKYSHFLTIIFVILIICHPLGGLLKEQTNLDQHTIGCDEIKLNLTAHVNGTTEFPNNLRFNLTSQHLPCDPPIFKPLNPCTWIWLSFSLFIYTIDIVLRLWRRRKSITLINSSIAENHINLELAQIKGNQSIIKHSLPGQYVYLKCPRISTLEWHPFSLSSIPIVGINETFNLNIKLNGDWTNKLGNLIDEQKCETIDSTMEAKKSQKKKKSFKLYIDGPFSSPLQDLLKHKICVCIAGGIGATPFISFLSLFRSYPDMLTAKSVKIEKLYFIWICRNVSNLSGFIETLAHVYGTSQSIKRCTQRSPFRLTIYLTQESQETMLVNVNRLVVQDEMLINKLLRNSIFLGKPKLRAIFQQLQRTHQQQKVSVFCSGPLNMRREVKKTCHSMNLSGSHFVFKHEDFGF</sequence>
<dbReference type="OMA" id="AFWYTHQ"/>
<reference evidence="10" key="1">
    <citation type="submission" date="2011-08" db="EMBL/GenBank/DDBJ databases">
        <authorList>
            <person name="Rombauts S."/>
        </authorList>
    </citation>
    <scope>NUCLEOTIDE SEQUENCE</scope>
    <source>
        <strain evidence="10">London</strain>
    </source>
</reference>
<comment type="catalytic activity">
    <reaction evidence="6">
        <text>NADPH + 2 O2 = 2 superoxide + NADP(+) + H(+)</text>
        <dbReference type="Rhea" id="RHEA:63180"/>
        <dbReference type="ChEBI" id="CHEBI:15378"/>
        <dbReference type="ChEBI" id="CHEBI:15379"/>
        <dbReference type="ChEBI" id="CHEBI:18421"/>
        <dbReference type="ChEBI" id="CHEBI:57783"/>
        <dbReference type="ChEBI" id="CHEBI:58349"/>
    </reaction>
</comment>
<keyword evidence="4" id="KW-0560">Oxidoreductase</keyword>
<dbReference type="GO" id="GO:0043020">
    <property type="term" value="C:NADPH oxidase complex"/>
    <property type="evidence" value="ECO:0007669"/>
    <property type="project" value="TreeGrafter"/>
</dbReference>
<dbReference type="KEGG" id="tut:107364361"/>
<protein>
    <recommendedName>
        <fullName evidence="8">FAD-binding FR-type domain-containing protein</fullName>
    </recommendedName>
</protein>
<dbReference type="EMBL" id="CAEY01000120">
    <property type="status" value="NOT_ANNOTATED_CDS"/>
    <property type="molecule type" value="Genomic_DNA"/>
</dbReference>
<feature type="transmembrane region" description="Helical" evidence="7">
    <location>
        <begin position="63"/>
        <end position="84"/>
    </location>
</feature>
<dbReference type="PANTHER" id="PTHR11972">
    <property type="entry name" value="NADPH OXIDASE"/>
    <property type="match status" value="1"/>
</dbReference>